<dbReference type="InterPro" id="IPR042121">
    <property type="entry name" value="MutL_C_regsub"/>
</dbReference>
<accession>A0AAV7YRW3</accession>
<dbReference type="AlphaFoldDB" id="A0AAV7YRW3"/>
<dbReference type="Proteomes" id="UP001146793">
    <property type="component" value="Unassembled WGS sequence"/>
</dbReference>
<evidence type="ECO:0000259" key="4">
    <source>
        <dbReference type="SMART" id="SM01340"/>
    </source>
</evidence>
<dbReference type="Gene3D" id="3.30.1370.100">
    <property type="entry name" value="MutL, C-terminal domain, regulatory subdomain"/>
    <property type="match status" value="1"/>
</dbReference>
<reference evidence="5" key="1">
    <citation type="submission" date="2022-08" db="EMBL/GenBank/DDBJ databases">
        <title>Novel sulphate-reducing endosymbionts in the free-living metamonad Anaeramoeba.</title>
        <authorList>
            <person name="Jerlstrom-Hultqvist J."/>
            <person name="Cepicka I."/>
            <person name="Gallot-Lavallee L."/>
            <person name="Salas-Leiva D."/>
            <person name="Curtis B.A."/>
            <person name="Zahonova K."/>
            <person name="Pipaliya S."/>
            <person name="Dacks J."/>
            <person name="Roger A.J."/>
        </authorList>
    </citation>
    <scope>NUCLEOTIDE SEQUENCE</scope>
    <source>
        <strain evidence="5">Busselton2</strain>
    </source>
</reference>
<dbReference type="Pfam" id="PF01119">
    <property type="entry name" value="DNA_mis_repair"/>
    <property type="match status" value="1"/>
</dbReference>
<dbReference type="GO" id="GO:0030983">
    <property type="term" value="F:mismatched DNA binding"/>
    <property type="evidence" value="ECO:0007669"/>
    <property type="project" value="InterPro"/>
</dbReference>
<dbReference type="InterPro" id="IPR037198">
    <property type="entry name" value="MutL_C_sf"/>
</dbReference>
<evidence type="ECO:0000259" key="3">
    <source>
        <dbReference type="SMART" id="SM00853"/>
    </source>
</evidence>
<gene>
    <name evidence="5" type="ORF">M0812_21452</name>
</gene>
<dbReference type="Pfam" id="PF13589">
    <property type="entry name" value="HATPase_c_3"/>
    <property type="match status" value="1"/>
</dbReference>
<evidence type="ECO:0000313" key="5">
    <source>
        <dbReference type="EMBL" id="KAJ3432511.1"/>
    </source>
</evidence>
<dbReference type="Gene3D" id="3.30.230.10">
    <property type="match status" value="1"/>
</dbReference>
<comment type="similarity">
    <text evidence="1">Belongs to the DNA mismatch repair MutL/HexB family.</text>
</comment>
<sequence>MSDLKIKKLKLKDSSLILATSTFQNISQIIEEIVKNAIDANSTKITIIINYEQNTFIIIDNGEGIAKQDFEQIGKFSYTSRINQQPQEVSKMKTQENTHFKYGSKGQSLTLISYLGTLEIISRSVYSQNTYRKVMKKGKVLSFDLKAKYQQPGTKIKISNLFKNYPIRLKTKPIHKDKTKFEDNLRELFLINCQITFLVLEEHNNKYLYSLAATDNSKNRFCQMYGEKYFNSGNYYQFEESNKKGDKIYGFFIKNLINETNFQYLYVNKLYIQKSRLKKIIKENFQSLFGEKRQYKKKYPFYFFHITTQYYEIDHNFQSNKKWVEFANQDQIILLIKQILSPFQKNQNRSFQKNIKNTTPFQKVEPSISSTTSEFPKVFIDQQKYISLPNKINLGNKNTFHITPDFCLELSKLKVVGIVDKKIILAANNQQIFAFDQHAVHERINLEQLKVVFLQLKNTNKIEIYRLPTEINITKCQQTKKYKQTIIHYQKKLFSIGFEIIIKENVIKLLTLPILFGKIINLEQFYLILNEVQLLKTFPQIPTEFLHILKMKSCKKSIKFGDSLSIFQSKQLLNQLSNCKFPYICAHGRPLLTPLFSFHALVKNDQLLLNIDKFLSFCKNKKY</sequence>
<dbReference type="SUPFAM" id="SSF55874">
    <property type="entry name" value="ATPase domain of HSP90 chaperone/DNA topoisomerase II/histidine kinase"/>
    <property type="match status" value="1"/>
</dbReference>
<dbReference type="InterPro" id="IPR038973">
    <property type="entry name" value="MutL/Mlh/Pms-like"/>
</dbReference>
<protein>
    <submittedName>
        <fullName evidence="5">DNA mismatch repair protein mlh pms mutl</fullName>
    </submittedName>
</protein>
<dbReference type="InterPro" id="IPR036890">
    <property type="entry name" value="HATPase_C_sf"/>
</dbReference>
<dbReference type="EMBL" id="JANTQA010000047">
    <property type="protein sequence ID" value="KAJ3432511.1"/>
    <property type="molecule type" value="Genomic_DNA"/>
</dbReference>
<proteinExistence type="inferred from homology"/>
<evidence type="ECO:0000313" key="6">
    <source>
        <dbReference type="Proteomes" id="UP001146793"/>
    </source>
</evidence>
<keyword evidence="2" id="KW-0227">DNA damage</keyword>
<feature type="domain" description="MutL C-terminal dimerisation" evidence="3">
    <location>
        <begin position="415"/>
        <end position="564"/>
    </location>
</feature>
<dbReference type="GO" id="GO:0032300">
    <property type="term" value="C:mismatch repair complex"/>
    <property type="evidence" value="ECO:0007669"/>
    <property type="project" value="InterPro"/>
</dbReference>
<name>A0AAV7YRW3_9EUKA</name>
<dbReference type="GO" id="GO:0006298">
    <property type="term" value="P:mismatch repair"/>
    <property type="evidence" value="ECO:0007669"/>
    <property type="project" value="InterPro"/>
</dbReference>
<dbReference type="InterPro" id="IPR042120">
    <property type="entry name" value="MutL_C_dimsub"/>
</dbReference>
<dbReference type="SMART" id="SM00853">
    <property type="entry name" value="MutL_C"/>
    <property type="match status" value="1"/>
</dbReference>
<dbReference type="InterPro" id="IPR013507">
    <property type="entry name" value="DNA_mismatch_S5_2-like"/>
</dbReference>
<dbReference type="PANTHER" id="PTHR10073">
    <property type="entry name" value="DNA MISMATCH REPAIR PROTEIN MLH, PMS, MUTL"/>
    <property type="match status" value="1"/>
</dbReference>
<dbReference type="SMART" id="SM01340">
    <property type="entry name" value="DNA_mis_repair"/>
    <property type="match status" value="1"/>
</dbReference>
<dbReference type="PANTHER" id="PTHR10073:SF47">
    <property type="entry name" value="DNA MISMATCH REPAIR PROTEIN MLH3"/>
    <property type="match status" value="1"/>
</dbReference>
<evidence type="ECO:0000256" key="2">
    <source>
        <dbReference type="ARBA" id="ARBA00022763"/>
    </source>
</evidence>
<dbReference type="Gene3D" id="3.30.1540.20">
    <property type="entry name" value="MutL, C-terminal domain, dimerisation subdomain"/>
    <property type="match status" value="1"/>
</dbReference>
<dbReference type="SUPFAM" id="SSF54211">
    <property type="entry name" value="Ribosomal protein S5 domain 2-like"/>
    <property type="match status" value="1"/>
</dbReference>
<organism evidence="5 6">
    <name type="scientific">Anaeramoeba flamelloides</name>
    <dbReference type="NCBI Taxonomy" id="1746091"/>
    <lineage>
        <taxon>Eukaryota</taxon>
        <taxon>Metamonada</taxon>
        <taxon>Anaeramoebidae</taxon>
        <taxon>Anaeramoeba</taxon>
    </lineage>
</organism>
<feature type="domain" description="DNA mismatch repair protein S5" evidence="4">
    <location>
        <begin position="221"/>
        <end position="341"/>
    </location>
</feature>
<dbReference type="InterPro" id="IPR020568">
    <property type="entry name" value="Ribosomal_Su5_D2-typ_SF"/>
</dbReference>
<dbReference type="Pfam" id="PF08676">
    <property type="entry name" value="MutL_C"/>
    <property type="match status" value="1"/>
</dbReference>
<dbReference type="GO" id="GO:0005524">
    <property type="term" value="F:ATP binding"/>
    <property type="evidence" value="ECO:0007669"/>
    <property type="project" value="InterPro"/>
</dbReference>
<comment type="caution">
    <text evidence="5">The sequence shown here is derived from an EMBL/GenBank/DDBJ whole genome shotgun (WGS) entry which is preliminary data.</text>
</comment>
<dbReference type="GO" id="GO:0140664">
    <property type="term" value="F:ATP-dependent DNA damage sensor activity"/>
    <property type="evidence" value="ECO:0007669"/>
    <property type="project" value="InterPro"/>
</dbReference>
<dbReference type="GO" id="GO:0016887">
    <property type="term" value="F:ATP hydrolysis activity"/>
    <property type="evidence" value="ECO:0007669"/>
    <property type="project" value="InterPro"/>
</dbReference>
<dbReference type="Gene3D" id="3.30.565.10">
    <property type="entry name" value="Histidine kinase-like ATPase, C-terminal domain"/>
    <property type="match status" value="1"/>
</dbReference>
<dbReference type="InterPro" id="IPR014721">
    <property type="entry name" value="Ribsml_uS5_D2-typ_fold_subgr"/>
</dbReference>
<evidence type="ECO:0000256" key="1">
    <source>
        <dbReference type="ARBA" id="ARBA00006082"/>
    </source>
</evidence>
<dbReference type="SUPFAM" id="SSF118116">
    <property type="entry name" value="DNA mismatch repair protein MutL"/>
    <property type="match status" value="1"/>
</dbReference>
<dbReference type="InterPro" id="IPR014790">
    <property type="entry name" value="MutL_C"/>
</dbReference>